<keyword evidence="4 5" id="KW-0326">Glycosidase</keyword>
<dbReference type="Pfam" id="PF08244">
    <property type="entry name" value="Glyco_hydro_32C"/>
    <property type="match status" value="1"/>
</dbReference>
<dbReference type="SUPFAM" id="SSF49899">
    <property type="entry name" value="Concanavalin A-like lectins/glucanases"/>
    <property type="match status" value="1"/>
</dbReference>
<gene>
    <name evidence="8" type="ORF">U14_00932</name>
</gene>
<dbReference type="AlphaFoldDB" id="A0A0S6VQZ7"/>
<dbReference type="CDD" id="cd08996">
    <property type="entry name" value="GH32_FFase"/>
    <property type="match status" value="1"/>
</dbReference>
<evidence type="ECO:0000256" key="3">
    <source>
        <dbReference type="ARBA" id="ARBA00022801"/>
    </source>
</evidence>
<dbReference type="SMART" id="SM00640">
    <property type="entry name" value="Glyco_32"/>
    <property type="match status" value="1"/>
</dbReference>
<dbReference type="InterPro" id="IPR013148">
    <property type="entry name" value="Glyco_hydro_32_N"/>
</dbReference>
<evidence type="ECO:0000256" key="2">
    <source>
        <dbReference type="ARBA" id="ARBA00012758"/>
    </source>
</evidence>
<dbReference type="InterPro" id="IPR051214">
    <property type="entry name" value="GH32_Enzymes"/>
</dbReference>
<dbReference type="InterPro" id="IPR013189">
    <property type="entry name" value="Glyco_hydro_32_C"/>
</dbReference>
<name>A0A0S6VQZ7_9BACT</name>
<keyword evidence="3 5" id="KW-0378">Hydrolase</keyword>
<proteinExistence type="inferred from homology"/>
<evidence type="ECO:0000313" key="9">
    <source>
        <dbReference type="Proteomes" id="UP000030700"/>
    </source>
</evidence>
<evidence type="ECO:0000259" key="6">
    <source>
        <dbReference type="Pfam" id="PF00251"/>
    </source>
</evidence>
<dbReference type="PANTHER" id="PTHR43101:SF1">
    <property type="entry name" value="BETA-FRUCTOSIDASE"/>
    <property type="match status" value="1"/>
</dbReference>
<accession>A0A0S6VQZ7</accession>
<feature type="domain" description="Glycosyl hydrolase family 32 C-terminal" evidence="7">
    <location>
        <begin position="333"/>
        <end position="447"/>
    </location>
</feature>
<dbReference type="Pfam" id="PF00251">
    <property type="entry name" value="Glyco_hydro_32N"/>
    <property type="match status" value="1"/>
</dbReference>
<dbReference type="Proteomes" id="UP000030700">
    <property type="component" value="Unassembled WGS sequence"/>
</dbReference>
<dbReference type="EC" id="3.2.1.26" evidence="2"/>
<keyword evidence="9" id="KW-1185">Reference proteome</keyword>
<evidence type="ECO:0000256" key="4">
    <source>
        <dbReference type="ARBA" id="ARBA00023295"/>
    </source>
</evidence>
<dbReference type="InterPro" id="IPR001362">
    <property type="entry name" value="Glyco_hydro_32"/>
</dbReference>
<dbReference type="Gene3D" id="2.115.10.20">
    <property type="entry name" value="Glycosyl hydrolase domain, family 43"/>
    <property type="match status" value="1"/>
</dbReference>
<sequence length="457" mass="52250">MLNECLAQAQEQAEQDPSRPMFHFRAPAQWMNDPNGTIYHNGYYHLFYQFNPYQAKWGQIHWGHARSRDLVHWEHLPIALTPSAELGEEHCFSGCAYLGEQQTPILFYTSIGRRLPEQWAAVGDTDWIAWQKIAENPFLKMADHHGIHVEDWRDPFVFQAGERTFMTLGGKIAHDSVAVIYEKGKDAFSWTYQGVLFRHPDAALHSLECPNFFPLGDKWVLLDSPYGPVDCFIGDFDLETLNFTPESQHLADYSKQFYATNLYHDDNGRWILVGWIRDFEQPRGWNGCLSLPRELSIGADGRLRQRPIPGLQQLRGEHFRIEAEELSKSRRIAMRMPGQQAEIFGQFDLRDARIFSLNIGHASDEQPALAISYDGRTLDVAGIAVPLSLAEDRHLLTLHIFIDRSVMEVFVNNGRACVTRVVALPDDAAITLFADGAANVAQFELWEMRAIWPPARE</sequence>
<comment type="similarity">
    <text evidence="1 5">Belongs to the glycosyl hydrolase 32 family.</text>
</comment>
<dbReference type="Gene3D" id="2.60.120.560">
    <property type="entry name" value="Exo-inulinase, domain 1"/>
    <property type="match status" value="1"/>
</dbReference>
<evidence type="ECO:0000313" key="8">
    <source>
        <dbReference type="EMBL" id="GAK49709.1"/>
    </source>
</evidence>
<dbReference type="HOGENOM" id="CLU_001528_7_0_0"/>
<dbReference type="InterPro" id="IPR013320">
    <property type="entry name" value="ConA-like_dom_sf"/>
</dbReference>
<reference evidence="8" key="1">
    <citation type="journal article" date="2015" name="PeerJ">
        <title>First genomic representation of candidate bacterial phylum KSB3 points to enhanced environmental sensing as a trigger of wastewater bulking.</title>
        <authorList>
            <person name="Sekiguchi Y."/>
            <person name="Ohashi A."/>
            <person name="Parks D.H."/>
            <person name="Yamauchi T."/>
            <person name="Tyson G.W."/>
            <person name="Hugenholtz P."/>
        </authorList>
    </citation>
    <scope>NUCLEOTIDE SEQUENCE [LARGE SCALE GENOMIC DNA]</scope>
</reference>
<protein>
    <recommendedName>
        <fullName evidence="2">beta-fructofuranosidase</fullName>
        <ecNumber evidence="2">3.2.1.26</ecNumber>
    </recommendedName>
</protein>
<dbReference type="InterPro" id="IPR023296">
    <property type="entry name" value="Glyco_hydro_beta-prop_sf"/>
</dbReference>
<dbReference type="EMBL" id="DF820455">
    <property type="protein sequence ID" value="GAK49709.1"/>
    <property type="molecule type" value="Genomic_DNA"/>
</dbReference>
<dbReference type="PANTHER" id="PTHR43101">
    <property type="entry name" value="BETA-FRUCTOSIDASE"/>
    <property type="match status" value="1"/>
</dbReference>
<organism evidence="8">
    <name type="scientific">Candidatus Moduliflexus flocculans</name>
    <dbReference type="NCBI Taxonomy" id="1499966"/>
    <lineage>
        <taxon>Bacteria</taxon>
        <taxon>Candidatus Moduliflexota</taxon>
        <taxon>Candidatus Moduliflexia</taxon>
        <taxon>Candidatus Moduliflexales</taxon>
        <taxon>Candidatus Moduliflexaceae</taxon>
    </lineage>
</organism>
<evidence type="ECO:0000256" key="5">
    <source>
        <dbReference type="RuleBase" id="RU362110"/>
    </source>
</evidence>
<dbReference type="GO" id="GO:0004564">
    <property type="term" value="F:beta-fructofuranosidase activity"/>
    <property type="evidence" value="ECO:0007669"/>
    <property type="project" value="UniProtKB-EC"/>
</dbReference>
<evidence type="ECO:0000259" key="7">
    <source>
        <dbReference type="Pfam" id="PF08244"/>
    </source>
</evidence>
<evidence type="ECO:0000256" key="1">
    <source>
        <dbReference type="ARBA" id="ARBA00009902"/>
    </source>
</evidence>
<dbReference type="STRING" id="1499966.U14_00932"/>
<dbReference type="SUPFAM" id="SSF75005">
    <property type="entry name" value="Arabinanase/levansucrase/invertase"/>
    <property type="match status" value="1"/>
</dbReference>
<dbReference type="GO" id="GO:0005975">
    <property type="term" value="P:carbohydrate metabolic process"/>
    <property type="evidence" value="ECO:0007669"/>
    <property type="project" value="InterPro"/>
</dbReference>
<feature type="domain" description="Glycosyl hydrolase family 32 N-terminal" evidence="6">
    <location>
        <begin position="23"/>
        <end position="307"/>
    </location>
</feature>